<feature type="transmembrane region" description="Helical" evidence="6">
    <location>
        <begin position="99"/>
        <end position="119"/>
    </location>
</feature>
<comment type="caution">
    <text evidence="9">The sequence shown here is derived from an EMBL/GenBank/DDBJ whole genome shotgun (WGS) entry which is preliminary data.</text>
</comment>
<dbReference type="Pfam" id="PF22784">
    <property type="entry name" value="PTP-SAK"/>
    <property type="match status" value="1"/>
</dbReference>
<dbReference type="GO" id="GO:0016020">
    <property type="term" value="C:membrane"/>
    <property type="evidence" value="ECO:0007669"/>
    <property type="project" value="UniProtKB-SubCell"/>
</dbReference>
<dbReference type="InterPro" id="IPR029021">
    <property type="entry name" value="Prot-tyrosine_phosphatase-like"/>
</dbReference>
<dbReference type="Proteomes" id="UP001152797">
    <property type="component" value="Unassembled WGS sequence"/>
</dbReference>
<protein>
    <submittedName>
        <fullName evidence="10">Phosphatidylinositol 3,4,5-trisphosphate 3-phosphatase TPTE2</fullName>
    </submittedName>
</protein>
<dbReference type="InterPro" id="IPR016130">
    <property type="entry name" value="Tyr_Pase_AS"/>
</dbReference>
<dbReference type="PROSITE" id="PS00383">
    <property type="entry name" value="TYR_PHOSPHATASE_1"/>
    <property type="match status" value="1"/>
</dbReference>
<evidence type="ECO:0000313" key="10">
    <source>
        <dbReference type="EMBL" id="CAL4779953.1"/>
    </source>
</evidence>
<proteinExistence type="predicted"/>
<evidence type="ECO:0000256" key="2">
    <source>
        <dbReference type="ARBA" id="ARBA00022692"/>
    </source>
</evidence>
<comment type="subcellular location">
    <subcellularLocation>
        <location evidence="1">Membrane</location>
        <topology evidence="1">Multi-pass membrane protein</topology>
    </subcellularLocation>
</comment>
<reference evidence="9" key="1">
    <citation type="submission" date="2022-10" db="EMBL/GenBank/DDBJ databases">
        <authorList>
            <person name="Chen Y."/>
            <person name="Dougan E. K."/>
            <person name="Chan C."/>
            <person name="Rhodes N."/>
            <person name="Thang M."/>
        </authorList>
    </citation>
    <scope>NUCLEOTIDE SEQUENCE</scope>
</reference>
<dbReference type="GO" id="GO:0005216">
    <property type="term" value="F:monoatomic ion channel activity"/>
    <property type="evidence" value="ECO:0007669"/>
    <property type="project" value="InterPro"/>
</dbReference>
<keyword evidence="2 6" id="KW-0812">Transmembrane</keyword>
<dbReference type="AlphaFoldDB" id="A0A9P1CJQ3"/>
<name>A0A9P1CJQ3_9DINO</name>
<dbReference type="PROSITE" id="PS50056">
    <property type="entry name" value="TYR_PHOSPHATASE_2"/>
    <property type="match status" value="1"/>
</dbReference>
<feature type="transmembrane region" description="Helical" evidence="6">
    <location>
        <begin position="21"/>
        <end position="46"/>
    </location>
</feature>
<dbReference type="OrthoDB" id="16692at2759"/>
<feature type="domain" description="Tyrosine specific protein phosphatases" evidence="7">
    <location>
        <begin position="261"/>
        <end position="329"/>
    </location>
</feature>
<dbReference type="EMBL" id="CAMXCT010001736">
    <property type="protein sequence ID" value="CAI3992641.1"/>
    <property type="molecule type" value="Genomic_DNA"/>
</dbReference>
<dbReference type="SUPFAM" id="SSF81324">
    <property type="entry name" value="Voltage-gated potassium channels"/>
    <property type="match status" value="1"/>
</dbReference>
<dbReference type="GO" id="GO:0016314">
    <property type="term" value="F:phosphatidylinositol-3,4,5-trisphosphate 3-phosphatase activity"/>
    <property type="evidence" value="ECO:0007669"/>
    <property type="project" value="TreeGrafter"/>
</dbReference>
<evidence type="ECO:0000256" key="1">
    <source>
        <dbReference type="ARBA" id="ARBA00004141"/>
    </source>
</evidence>
<evidence type="ECO:0000256" key="6">
    <source>
        <dbReference type="SAM" id="Phobius"/>
    </source>
</evidence>
<dbReference type="EMBL" id="CAMXCT020001736">
    <property type="protein sequence ID" value="CAL1146016.1"/>
    <property type="molecule type" value="Genomic_DNA"/>
</dbReference>
<dbReference type="PANTHER" id="PTHR12305">
    <property type="entry name" value="PHOSPHATASE WITH HOMOLOGY TO TENSIN"/>
    <property type="match status" value="1"/>
</dbReference>
<dbReference type="PANTHER" id="PTHR12305:SF60">
    <property type="entry name" value="PHOSPHATIDYLINOSITOL 3,4,5-TRISPHOSPHATE 3-PHOSPHATASE TPTE2-RELATED"/>
    <property type="match status" value="1"/>
</dbReference>
<evidence type="ECO:0000313" key="11">
    <source>
        <dbReference type="Proteomes" id="UP001152797"/>
    </source>
</evidence>
<organism evidence="9">
    <name type="scientific">Cladocopium goreaui</name>
    <dbReference type="NCBI Taxonomy" id="2562237"/>
    <lineage>
        <taxon>Eukaryota</taxon>
        <taxon>Sar</taxon>
        <taxon>Alveolata</taxon>
        <taxon>Dinophyceae</taxon>
        <taxon>Suessiales</taxon>
        <taxon>Symbiodiniaceae</taxon>
        <taxon>Cladocopium</taxon>
    </lineage>
</organism>
<dbReference type="InterPro" id="IPR057023">
    <property type="entry name" value="PTP-SAK"/>
</dbReference>
<evidence type="ECO:0000313" key="9">
    <source>
        <dbReference type="EMBL" id="CAI3992641.1"/>
    </source>
</evidence>
<gene>
    <name evidence="9" type="ORF">C1SCF055_LOCUS19455</name>
</gene>
<feature type="domain" description="Phosphatase tensin-type" evidence="8">
    <location>
        <begin position="171"/>
        <end position="351"/>
    </location>
</feature>
<evidence type="ECO:0000256" key="4">
    <source>
        <dbReference type="ARBA" id="ARBA00022989"/>
    </source>
</evidence>
<evidence type="ECO:0000259" key="7">
    <source>
        <dbReference type="PROSITE" id="PS50056"/>
    </source>
</evidence>
<dbReference type="Gene3D" id="1.20.120.350">
    <property type="entry name" value="Voltage-gated potassium channels. Chain C"/>
    <property type="match status" value="1"/>
</dbReference>
<dbReference type="InterPro" id="IPR005821">
    <property type="entry name" value="Ion_trans_dom"/>
</dbReference>
<dbReference type="Pfam" id="PF00520">
    <property type="entry name" value="Ion_trans"/>
    <property type="match status" value="1"/>
</dbReference>
<sequence>MKMYVAGGFDDRQPRTGRERALRLVVSWPWVLLQLFAIVVDSAALIEPVLKNGLDELWLTAEPTVFHALKMVFLSLVYLADVALRLYGFGPKVFFGKWWNLFDTAIVILTAANAISAVTESAGGVGPFRFLRLLRAFRVLRIVRIALFMSHTVPRCWNRMRRITGENKRRFVSLEQDFDLDLVYITPRLISMSVPAGGCLMRFYRNPLGEVVRFFETFHAGNYLIVNACPEIPYKEAAFRTGRVERFNVKDHQPPPLSEIVRFLDVVQEWMDRCRTNIAAVHCRGGKGRTGSFCCAWLLYTKEADDAQDALNFFALRRTDMAQRKMSKVQGVETPSQVRYVGYVERLLREQAAFSPTKVFEPAAPEVRLRSFRIRAPFIRESMAEKCQGQQLVLAVQDHGGESRHTAPFRLDQLHEDKVWTFDQKAVRGDICMSVYLCPTESAEANDGMSGGKRGKQKQKHLFGCTVHSLFLEGQQLIIPVAEVDQACKEPAKYDSHGSLVLEYETF</sequence>
<dbReference type="EMBL" id="CAMXCT030001736">
    <property type="protein sequence ID" value="CAL4779953.1"/>
    <property type="molecule type" value="Genomic_DNA"/>
</dbReference>
<accession>A0A9P1CJQ3</accession>
<dbReference type="Gene3D" id="3.90.190.10">
    <property type="entry name" value="Protein tyrosine phosphatase superfamily"/>
    <property type="match status" value="1"/>
</dbReference>
<dbReference type="InterPro" id="IPR051281">
    <property type="entry name" value="Dual-spec_lipid-protein_phosph"/>
</dbReference>
<keyword evidence="11" id="KW-1185">Reference proteome</keyword>
<dbReference type="InterPro" id="IPR027359">
    <property type="entry name" value="Volt_channel_dom_sf"/>
</dbReference>
<evidence type="ECO:0000259" key="8">
    <source>
        <dbReference type="PROSITE" id="PS51181"/>
    </source>
</evidence>
<evidence type="ECO:0000256" key="5">
    <source>
        <dbReference type="ARBA" id="ARBA00023136"/>
    </source>
</evidence>
<evidence type="ECO:0000256" key="3">
    <source>
        <dbReference type="ARBA" id="ARBA00022801"/>
    </source>
</evidence>
<keyword evidence="5 6" id="KW-0472">Membrane</keyword>
<reference evidence="10 11" key="2">
    <citation type="submission" date="2024-05" db="EMBL/GenBank/DDBJ databases">
        <authorList>
            <person name="Chen Y."/>
            <person name="Shah S."/>
            <person name="Dougan E. K."/>
            <person name="Thang M."/>
            <person name="Chan C."/>
        </authorList>
    </citation>
    <scope>NUCLEOTIDE SEQUENCE [LARGE SCALE GENOMIC DNA]</scope>
</reference>
<dbReference type="InterPro" id="IPR029023">
    <property type="entry name" value="Tensin_phosphatase"/>
</dbReference>
<keyword evidence="4 6" id="KW-1133">Transmembrane helix</keyword>
<dbReference type="SUPFAM" id="SSF52799">
    <property type="entry name" value="(Phosphotyrosine protein) phosphatases II"/>
    <property type="match status" value="1"/>
</dbReference>
<dbReference type="PROSITE" id="PS51181">
    <property type="entry name" value="PPASE_TENSIN"/>
    <property type="match status" value="1"/>
</dbReference>
<dbReference type="GO" id="GO:0005829">
    <property type="term" value="C:cytosol"/>
    <property type="evidence" value="ECO:0007669"/>
    <property type="project" value="TreeGrafter"/>
</dbReference>
<feature type="transmembrane region" description="Helical" evidence="6">
    <location>
        <begin position="66"/>
        <end position="87"/>
    </location>
</feature>
<keyword evidence="3" id="KW-0378">Hydrolase</keyword>
<dbReference type="InterPro" id="IPR000387">
    <property type="entry name" value="Tyr_Pase_dom"/>
</dbReference>